<name>A0A419V4J1_9BACL</name>
<dbReference type="PANTHER" id="PTHR33745">
    <property type="entry name" value="RSBT ANTAGONIST PROTEIN RSBS-RELATED"/>
    <property type="match status" value="1"/>
</dbReference>
<dbReference type="EMBL" id="RAPK01000008">
    <property type="protein sequence ID" value="RKD73439.1"/>
    <property type="molecule type" value="Genomic_DNA"/>
</dbReference>
<protein>
    <submittedName>
        <fullName evidence="3">RsbT co-antagonist protein RsbR</fullName>
    </submittedName>
</protein>
<dbReference type="RefSeq" id="WP_120192932.1">
    <property type="nucleotide sequence ID" value="NZ_RAPK01000008.1"/>
</dbReference>
<dbReference type="OrthoDB" id="9800154at2"/>
<feature type="domain" description="STAS" evidence="2">
    <location>
        <begin position="183"/>
        <end position="280"/>
    </location>
</feature>
<dbReference type="Pfam" id="PF01740">
    <property type="entry name" value="STAS"/>
    <property type="match status" value="1"/>
</dbReference>
<accession>A0A419V4J1</accession>
<dbReference type="InterPro" id="IPR051932">
    <property type="entry name" value="Bact_StressResp_Reg"/>
</dbReference>
<evidence type="ECO:0000259" key="2">
    <source>
        <dbReference type="PROSITE" id="PS50801"/>
    </source>
</evidence>
<keyword evidence="1" id="KW-0597">Phosphoprotein</keyword>
<dbReference type="SUPFAM" id="SSF52091">
    <property type="entry name" value="SpoIIaa-like"/>
    <property type="match status" value="1"/>
</dbReference>
<evidence type="ECO:0000256" key="1">
    <source>
        <dbReference type="ARBA" id="ARBA00022553"/>
    </source>
</evidence>
<dbReference type="Proteomes" id="UP000285120">
    <property type="component" value="Unassembled WGS sequence"/>
</dbReference>
<dbReference type="InterPro" id="IPR036513">
    <property type="entry name" value="STAS_dom_sf"/>
</dbReference>
<evidence type="ECO:0000313" key="4">
    <source>
        <dbReference type="Proteomes" id="UP000285120"/>
    </source>
</evidence>
<gene>
    <name evidence="3" type="ORF">ATL39_1733</name>
</gene>
<sequence length="280" mass="32566">MKEKAATNYDQLLHDYLLSHSSRLSEEWYESIDDNDPSSIYASTDPETTKKLKEMNTTFIQQFVEIFNMEEGEFYQQFEQKFADTVKEEEYVNTPLVTLQKEFSRYRDMILGYIKSFVQSYHGEISQEELLAWNEKVTKAFDFTIQMFMREAIQKTEKQLQEQEEVINELSSPVIVLKKHQALLPLIGNIDAARSEIIAEKTLEECRQKEIEHLFIDLSGVLSIDRFVAQKVMDLSHALKLLGIETILSGMRPEIARKSINLGISFKEVRIVTNLNDALF</sequence>
<dbReference type="Gene3D" id="3.30.750.24">
    <property type="entry name" value="STAS domain"/>
    <property type="match status" value="1"/>
</dbReference>
<dbReference type="PANTHER" id="PTHR33745:SF3">
    <property type="entry name" value="RSBT CO-ANTAGONIST PROTEIN RSBRC"/>
    <property type="match status" value="1"/>
</dbReference>
<organism evidence="3 4">
    <name type="scientific">Sinobaca qinghaiensis</name>
    <dbReference type="NCBI Taxonomy" id="342944"/>
    <lineage>
        <taxon>Bacteria</taxon>
        <taxon>Bacillati</taxon>
        <taxon>Bacillota</taxon>
        <taxon>Bacilli</taxon>
        <taxon>Bacillales</taxon>
        <taxon>Sporolactobacillaceae</taxon>
        <taxon>Sinobaca</taxon>
    </lineage>
</organism>
<keyword evidence="4" id="KW-1185">Reference proteome</keyword>
<dbReference type="InterPro" id="IPR002645">
    <property type="entry name" value="STAS_dom"/>
</dbReference>
<proteinExistence type="predicted"/>
<reference evidence="3 4" key="1">
    <citation type="submission" date="2018-09" db="EMBL/GenBank/DDBJ databases">
        <title>Genomic Encyclopedia of Archaeal and Bacterial Type Strains, Phase II (KMG-II): from individual species to whole genera.</title>
        <authorList>
            <person name="Goeker M."/>
        </authorList>
    </citation>
    <scope>NUCLEOTIDE SEQUENCE [LARGE SCALE GENOMIC DNA]</scope>
    <source>
        <strain evidence="3 4">DSM 17008</strain>
    </source>
</reference>
<dbReference type="PROSITE" id="PS50801">
    <property type="entry name" value="STAS"/>
    <property type="match status" value="1"/>
</dbReference>
<evidence type="ECO:0000313" key="3">
    <source>
        <dbReference type="EMBL" id="RKD73439.1"/>
    </source>
</evidence>
<comment type="caution">
    <text evidence="3">The sequence shown here is derived from an EMBL/GenBank/DDBJ whole genome shotgun (WGS) entry which is preliminary data.</text>
</comment>
<dbReference type="AlphaFoldDB" id="A0A419V4J1"/>
<dbReference type="CDD" id="cd07041">
    <property type="entry name" value="STAS_RsbR_RsbS_like"/>
    <property type="match status" value="1"/>
</dbReference>